<dbReference type="AlphaFoldDB" id="A0A1L5BNF1"/>
<dbReference type="InterPro" id="IPR014718">
    <property type="entry name" value="GH-type_carb-bd"/>
</dbReference>
<dbReference type="SUPFAM" id="SSF74650">
    <property type="entry name" value="Galactose mutarotase-like"/>
    <property type="match status" value="1"/>
</dbReference>
<dbReference type="PANTHER" id="PTHR10091:SF45">
    <property type="entry name" value="ALDOSE 1-EPIMERASE"/>
    <property type="match status" value="1"/>
</dbReference>
<organism evidence="1 2">
    <name type="scientific">Sphingobium indicum (strain DSM 16412 / CCM 7286 / MTCC 6364 / B90A)</name>
    <dbReference type="NCBI Taxonomy" id="861109"/>
    <lineage>
        <taxon>Bacteria</taxon>
        <taxon>Pseudomonadati</taxon>
        <taxon>Pseudomonadota</taxon>
        <taxon>Alphaproteobacteria</taxon>
        <taxon>Sphingomonadales</taxon>
        <taxon>Sphingomonadaceae</taxon>
        <taxon>Sphingobium</taxon>
    </lineage>
</organism>
<dbReference type="CDD" id="cd09021">
    <property type="entry name" value="Aldose_epim_Ec_YphB"/>
    <property type="match status" value="1"/>
</dbReference>
<dbReference type="Pfam" id="PF01263">
    <property type="entry name" value="Aldose_epim"/>
    <property type="match status" value="1"/>
</dbReference>
<dbReference type="GO" id="GO:0006006">
    <property type="term" value="P:glucose metabolic process"/>
    <property type="evidence" value="ECO:0007669"/>
    <property type="project" value="TreeGrafter"/>
</dbReference>
<dbReference type="RefSeq" id="WP_007683488.1">
    <property type="nucleotide sequence ID" value="NZ_CP013070.1"/>
</dbReference>
<name>A0A1L5BNF1_SPHIB</name>
<reference evidence="1 2" key="1">
    <citation type="journal article" date="2012" name="J. Bacteriol.">
        <title>Genome sequence of Sphingobium indicum B90A, a hexachlorocyclohexane-degrading bacterium.</title>
        <authorList>
            <person name="Anand S."/>
            <person name="Sangwan N."/>
            <person name="Lata P."/>
            <person name="Kaur J."/>
            <person name="Dua A."/>
            <person name="Singh A.K."/>
            <person name="Verma M."/>
            <person name="Kaur J."/>
            <person name="Khurana J.P."/>
            <person name="Khurana P."/>
            <person name="Mathur S."/>
            <person name="Lal R."/>
        </authorList>
    </citation>
    <scope>NUCLEOTIDE SEQUENCE [LARGE SCALE GENOMIC DNA]</scope>
    <source>
        <strain evidence="2">DSM 16412 / CCM 7286 / MTCC 6364 / B90A</strain>
    </source>
</reference>
<gene>
    <name evidence="1" type="ORF">SIDU_07870</name>
</gene>
<dbReference type="KEGG" id="sinb:SIDU_07870"/>
<dbReference type="GO" id="GO:0033499">
    <property type="term" value="P:galactose catabolic process via UDP-galactose, Leloir pathway"/>
    <property type="evidence" value="ECO:0007669"/>
    <property type="project" value="TreeGrafter"/>
</dbReference>
<accession>A0A1L5BNF1</accession>
<sequence>MKAGAVEAALAPAVGGSLAALRFAGTEILRTAPANSADPLQMASFPLVPYANRIAHGRFRFAGRDVRLPLNFGDHPHSIHGIGWTSAWHVEAVAQDSAHLTHRYDGDGGWPWAYEAQQHFTLFDDAIEMRLTLRNIGDEAMPAGLGFHPYFQADEDSSLQFQADRLWLAAADLLPVREVAADALGDWSAGAPVRGDGLIDNVYGGWNGSAIVRRGDGTRIVLSASGASWFHVYRPPLSRDFCLEPVSHMPDAVNRPEGMESMEPGAEKTLSLRIAFTPADEALPQRDKIA</sequence>
<dbReference type="EMBL" id="CP013070">
    <property type="protein sequence ID" value="APL94425.1"/>
    <property type="molecule type" value="Genomic_DNA"/>
</dbReference>
<dbReference type="GO" id="GO:0030246">
    <property type="term" value="F:carbohydrate binding"/>
    <property type="evidence" value="ECO:0007669"/>
    <property type="project" value="InterPro"/>
</dbReference>
<evidence type="ECO:0000313" key="2">
    <source>
        <dbReference type="Proteomes" id="UP000004550"/>
    </source>
</evidence>
<dbReference type="PANTHER" id="PTHR10091">
    <property type="entry name" value="ALDOSE-1-EPIMERASE"/>
    <property type="match status" value="1"/>
</dbReference>
<dbReference type="InterPro" id="IPR008183">
    <property type="entry name" value="Aldose_1/G6P_1-epimerase"/>
</dbReference>
<dbReference type="Proteomes" id="UP000004550">
    <property type="component" value="Chromosome"/>
</dbReference>
<dbReference type="InterPro" id="IPR011013">
    <property type="entry name" value="Gal_mutarotase_sf_dom"/>
</dbReference>
<dbReference type="GO" id="GO:0004034">
    <property type="term" value="F:aldose 1-epimerase activity"/>
    <property type="evidence" value="ECO:0007669"/>
    <property type="project" value="TreeGrafter"/>
</dbReference>
<evidence type="ECO:0000313" key="1">
    <source>
        <dbReference type="EMBL" id="APL94425.1"/>
    </source>
</evidence>
<protein>
    <submittedName>
        <fullName evidence="1">Epimerase</fullName>
    </submittedName>
</protein>
<dbReference type="Gene3D" id="2.70.98.10">
    <property type="match status" value="1"/>
</dbReference>
<proteinExistence type="predicted"/>